<dbReference type="GeneID" id="19323380"/>
<feature type="domain" description="Plant heme peroxidase family profile" evidence="8">
    <location>
        <begin position="136"/>
        <end position="350"/>
    </location>
</feature>
<dbReference type="GO" id="GO:0020037">
    <property type="term" value="F:heme binding"/>
    <property type="evidence" value="ECO:0007669"/>
    <property type="project" value="InterPro"/>
</dbReference>
<evidence type="ECO:0000256" key="4">
    <source>
        <dbReference type="ARBA" id="ARBA00022989"/>
    </source>
</evidence>
<dbReference type="Gene3D" id="1.10.520.10">
    <property type="match status" value="1"/>
</dbReference>
<dbReference type="KEGG" id="tmn:UCRPA7_3067"/>
<dbReference type="RefSeq" id="XP_007913731.1">
    <property type="nucleotide sequence ID" value="XM_007915540.1"/>
</dbReference>
<dbReference type="Pfam" id="PF00141">
    <property type="entry name" value="peroxidase"/>
    <property type="match status" value="1"/>
</dbReference>
<keyword evidence="5" id="KW-0472">Membrane</keyword>
<proteinExistence type="inferred from homology"/>
<evidence type="ECO:0000256" key="5">
    <source>
        <dbReference type="ARBA" id="ARBA00023136"/>
    </source>
</evidence>
<evidence type="ECO:0000256" key="1">
    <source>
        <dbReference type="ARBA" id="ARBA00004167"/>
    </source>
</evidence>
<accession>R8BQ60</accession>
<dbReference type="HOGENOM" id="CLU_004824_1_0_1"/>
<dbReference type="InterPro" id="IPR051836">
    <property type="entry name" value="Kremen_rcpt"/>
</dbReference>
<evidence type="ECO:0000256" key="2">
    <source>
        <dbReference type="ARBA" id="ARBA00022692"/>
    </source>
</evidence>
<organism evidence="10 11">
    <name type="scientific">Phaeoacremonium minimum (strain UCR-PA7)</name>
    <name type="common">Esca disease fungus</name>
    <name type="synonym">Togninia minima</name>
    <dbReference type="NCBI Taxonomy" id="1286976"/>
    <lineage>
        <taxon>Eukaryota</taxon>
        <taxon>Fungi</taxon>
        <taxon>Dikarya</taxon>
        <taxon>Ascomycota</taxon>
        <taxon>Pezizomycotina</taxon>
        <taxon>Sordariomycetes</taxon>
        <taxon>Sordariomycetidae</taxon>
        <taxon>Togniniales</taxon>
        <taxon>Togniniaceae</taxon>
        <taxon>Phaeoacremonium</taxon>
    </lineage>
</organism>
<dbReference type="GO" id="GO:0006979">
    <property type="term" value="P:response to oxidative stress"/>
    <property type="evidence" value="ECO:0007669"/>
    <property type="project" value="InterPro"/>
</dbReference>
<name>R8BQ60_PHAM7</name>
<evidence type="ECO:0000256" key="6">
    <source>
        <dbReference type="ARBA" id="ARBA00023180"/>
    </source>
</evidence>
<dbReference type="PROSITE" id="PS50873">
    <property type="entry name" value="PEROXIDASE_4"/>
    <property type="match status" value="1"/>
</dbReference>
<feature type="domain" description="WSC" evidence="9">
    <location>
        <begin position="849"/>
        <end position="940"/>
    </location>
</feature>
<dbReference type="GO" id="GO:0004601">
    <property type="term" value="F:peroxidase activity"/>
    <property type="evidence" value="ECO:0007669"/>
    <property type="project" value="InterPro"/>
</dbReference>
<keyword evidence="4" id="KW-1133">Transmembrane helix</keyword>
<reference evidence="11" key="1">
    <citation type="journal article" date="2013" name="Genome Announc.">
        <title>Draft genome sequence of the ascomycete Phaeoacremonium aleophilum strain UCR-PA7, a causal agent of the esca disease complex in grapevines.</title>
        <authorList>
            <person name="Blanco-Ulate B."/>
            <person name="Rolshausen P."/>
            <person name="Cantu D."/>
        </authorList>
    </citation>
    <scope>NUCLEOTIDE SEQUENCE [LARGE SCALE GENOMIC DNA]</scope>
    <source>
        <strain evidence="11">UCR-PA7</strain>
    </source>
</reference>
<evidence type="ECO:0000313" key="10">
    <source>
        <dbReference type="EMBL" id="EOO01415.1"/>
    </source>
</evidence>
<dbReference type="AlphaFoldDB" id="R8BQ60"/>
<sequence length="947" mass="99240">MRIGQWLRVDRSDIMRANLSLLAGLLSLTATVVSDVTWPASTDELEEIMYQLYGFNARLFADNVTPCTKEASGPGRQNAAEWLRVAFHDMATANPYFGLGGIDSSLMFELNNGENTGPGHNTTLQTYANYLSSRSSMSDLIALGTYASVRSCGGPIIPIKGGRIDATSAGSPGVPQPQNAISIFISQFSRMGFTQTEMIQLTACGHTLGGVHSPEFPALVPPGSATNDEAALDTTPGAFDNNVVTEYLDGTTKNPLVVGPSVALKQNSDFVVFNSDNNATMQGLRDAAVFKSTCGTLFQRMIDIVPSGVTLSAAITPYTVKPVNMQLTLNTGGSTMLLTGYIRVRTTTLTQAISTVTLTYKNRNGASSCGGSCSTTAIVTGTTRGFDDSFEFFPISTSIPTATGISSFTVTVTLADGTTQTYDNNGNSYPISDAVFIQKPQSCLLQGTGALTVSALVRNDRTSLPVNVTVTYKTARTGIAAPKLNTASIALTKGNCVGAYTFYSTSYTITGGMSSLAKLDIVSGSGTDVVSDSFKAASDLAGTCATYSGSAACGSVTVSSVIPSSTLATVTTTSSIAPTATLEHKSKIGGYNLVSCWTEGTGVRALSGAAFAYDGTLGIKPIIGKYSFVGCWTEGTGVRALSASTYADDAMTLESCAAFCSAYKYFGTEYGRECYCGDTLAASSASAPVADCNMICAGSPLQYCGAGNRLELYSQQRGPIIQQAELDDILCDLIYVKHSATNHNIKFGAEGTGSRALAGAAYTNNTAMTLESCAAFCSNFKYFGTEYGQECYCGNTLSSSSAAAPLADCSMTCSGNPLEYCGAGNRLELYVNNASTSTGPTQPSNVGTAWTWYGCQTEATTGRALSSVSYAADTMTLESCASFCDGFDYFGVEYARECYCGNTFGAGSVNAPPSDCSMTCAANSNEYCGAGNRLSVYYKAQSKRRGY</sequence>
<dbReference type="Pfam" id="PF01822">
    <property type="entry name" value="WSC"/>
    <property type="match status" value="3"/>
</dbReference>
<evidence type="ECO:0000256" key="3">
    <source>
        <dbReference type="ARBA" id="ARBA00022729"/>
    </source>
</evidence>
<dbReference type="GO" id="GO:0005886">
    <property type="term" value="C:plasma membrane"/>
    <property type="evidence" value="ECO:0007669"/>
    <property type="project" value="TreeGrafter"/>
</dbReference>
<keyword evidence="11" id="KW-1185">Reference proteome</keyword>
<evidence type="ECO:0000259" key="9">
    <source>
        <dbReference type="PROSITE" id="PS51212"/>
    </source>
</evidence>
<dbReference type="InterPro" id="IPR002016">
    <property type="entry name" value="Haem_peroxidase"/>
</dbReference>
<dbReference type="FunFam" id="1.10.520.10:FF:000020">
    <property type="entry name" value="Peroxisomal ascorbate peroxidase"/>
    <property type="match status" value="1"/>
</dbReference>
<dbReference type="Proteomes" id="UP000014074">
    <property type="component" value="Unassembled WGS sequence"/>
</dbReference>
<dbReference type="PeroxiBase" id="12858">
    <property type="entry name" value="TmiAPx-CcP_UCR-PA7"/>
</dbReference>
<evidence type="ECO:0000256" key="7">
    <source>
        <dbReference type="RuleBase" id="RU004241"/>
    </source>
</evidence>
<dbReference type="PANTHER" id="PTHR24269">
    <property type="entry name" value="KREMEN PROTEIN"/>
    <property type="match status" value="1"/>
</dbReference>
<dbReference type="eggNOG" id="KOG4157">
    <property type="taxonomic scope" value="Eukaryota"/>
</dbReference>
<keyword evidence="6" id="KW-0325">Glycoprotein</keyword>
<feature type="domain" description="WSC" evidence="9">
    <location>
        <begin position="625"/>
        <end position="716"/>
    </location>
</feature>
<comment type="subcellular location">
    <subcellularLocation>
        <location evidence="1">Membrane</location>
        <topology evidence="1">Single-pass membrane protein</topology>
    </subcellularLocation>
</comment>
<dbReference type="EMBL" id="KB932993">
    <property type="protein sequence ID" value="EOO01415.1"/>
    <property type="molecule type" value="Genomic_DNA"/>
</dbReference>
<gene>
    <name evidence="10" type="ORF">UCRPA7_3067</name>
</gene>
<comment type="similarity">
    <text evidence="7">Belongs to the peroxidase family.</text>
</comment>
<dbReference type="PRINTS" id="PR00458">
    <property type="entry name" value="PEROXIDASE"/>
</dbReference>
<dbReference type="OrthoDB" id="5985073at2759"/>
<dbReference type="PANTHER" id="PTHR24269:SF16">
    <property type="entry name" value="PROTEIN SLG1"/>
    <property type="match status" value="1"/>
</dbReference>
<evidence type="ECO:0000259" key="8">
    <source>
        <dbReference type="PROSITE" id="PS50873"/>
    </source>
</evidence>
<dbReference type="SUPFAM" id="SSF48113">
    <property type="entry name" value="Heme-dependent peroxidases"/>
    <property type="match status" value="1"/>
</dbReference>
<dbReference type="InterPro" id="IPR010255">
    <property type="entry name" value="Haem_peroxidase_sf"/>
</dbReference>
<keyword evidence="3" id="KW-0732">Signal</keyword>
<protein>
    <submittedName>
        <fullName evidence="10">Putative wsc domain containing protein</fullName>
    </submittedName>
</protein>
<dbReference type="Gene3D" id="1.10.420.10">
    <property type="entry name" value="Peroxidase, domain 2"/>
    <property type="match status" value="1"/>
</dbReference>
<dbReference type="InterPro" id="IPR002889">
    <property type="entry name" value="WSC_carb-bd"/>
</dbReference>
<dbReference type="PROSITE" id="PS51212">
    <property type="entry name" value="WSC"/>
    <property type="match status" value="3"/>
</dbReference>
<evidence type="ECO:0000313" key="11">
    <source>
        <dbReference type="Proteomes" id="UP000014074"/>
    </source>
</evidence>
<feature type="domain" description="WSC" evidence="9">
    <location>
        <begin position="740"/>
        <end position="833"/>
    </location>
</feature>
<dbReference type="SMART" id="SM00321">
    <property type="entry name" value="WSC"/>
    <property type="match status" value="3"/>
</dbReference>
<keyword evidence="2" id="KW-0812">Transmembrane</keyword>